<dbReference type="OrthoDB" id="406551at2759"/>
<proteinExistence type="predicted"/>
<gene>
    <name evidence="1" type="ORF">EJB05_03623</name>
</gene>
<evidence type="ECO:0000313" key="1">
    <source>
        <dbReference type="EMBL" id="TVU44188.1"/>
    </source>
</evidence>
<dbReference type="PANTHER" id="PTHR33880">
    <property type="entry name" value="EXPRESSED PROTEIN"/>
    <property type="match status" value="1"/>
</dbReference>
<keyword evidence="2" id="KW-1185">Reference proteome</keyword>
<feature type="non-terminal residue" evidence="1">
    <location>
        <position position="1"/>
    </location>
</feature>
<name>A0A5J9W7T1_9POAL</name>
<dbReference type="Gramene" id="TVU44188">
    <property type="protein sequence ID" value="TVU44188"/>
    <property type="gene ID" value="EJB05_03623"/>
</dbReference>
<dbReference type="Proteomes" id="UP000324897">
    <property type="component" value="Chromosome 5"/>
</dbReference>
<reference evidence="1 2" key="1">
    <citation type="journal article" date="2019" name="Sci. Rep.">
        <title>A high-quality genome of Eragrostis curvula grass provides insights into Poaceae evolution and supports new strategies to enhance forage quality.</title>
        <authorList>
            <person name="Carballo J."/>
            <person name="Santos B.A.C.M."/>
            <person name="Zappacosta D."/>
            <person name="Garbus I."/>
            <person name="Selva J.P."/>
            <person name="Gallo C.A."/>
            <person name="Diaz A."/>
            <person name="Albertini E."/>
            <person name="Caccamo M."/>
            <person name="Echenique V."/>
        </authorList>
    </citation>
    <scope>NUCLEOTIDE SEQUENCE [LARGE SCALE GENOMIC DNA]</scope>
    <source>
        <strain evidence="2">cv. Victoria</strain>
        <tissue evidence="1">Leaf</tissue>
    </source>
</reference>
<dbReference type="EMBL" id="RWGY01000004">
    <property type="protein sequence ID" value="TVU44188.1"/>
    <property type="molecule type" value="Genomic_DNA"/>
</dbReference>
<protein>
    <submittedName>
        <fullName evidence="1">Uncharacterized protein</fullName>
    </submittedName>
</protein>
<accession>A0A5J9W7T1</accession>
<dbReference type="AlphaFoldDB" id="A0A5J9W7T1"/>
<organism evidence="1 2">
    <name type="scientific">Eragrostis curvula</name>
    <name type="common">weeping love grass</name>
    <dbReference type="NCBI Taxonomy" id="38414"/>
    <lineage>
        <taxon>Eukaryota</taxon>
        <taxon>Viridiplantae</taxon>
        <taxon>Streptophyta</taxon>
        <taxon>Embryophyta</taxon>
        <taxon>Tracheophyta</taxon>
        <taxon>Spermatophyta</taxon>
        <taxon>Magnoliopsida</taxon>
        <taxon>Liliopsida</taxon>
        <taxon>Poales</taxon>
        <taxon>Poaceae</taxon>
        <taxon>PACMAD clade</taxon>
        <taxon>Chloridoideae</taxon>
        <taxon>Eragrostideae</taxon>
        <taxon>Eragrostidinae</taxon>
        <taxon>Eragrostis</taxon>
    </lineage>
</organism>
<dbReference type="PANTHER" id="PTHR33880:SF19">
    <property type="entry name" value="EXPRESSED PROTEIN"/>
    <property type="match status" value="1"/>
</dbReference>
<evidence type="ECO:0000313" key="2">
    <source>
        <dbReference type="Proteomes" id="UP000324897"/>
    </source>
</evidence>
<sequence length="257" mass="28923">MTVGPGWYRSNGPSPIHNRLVVSVVRLCPTKSSETAPSESIALSTTTAAMRTTPLLFPAALLLLLCFPAAPRAAAGDDPTPTPWPHQFHAKLVMDYHGNMSMADLWYDWPRGRNLHIIRYQLAADAPYYDAEWNNGTSFFYTPARRTCRSAAVGVGILRPDWLVPGSVYLGRREANGFDCHVWAKADFITYYEDVRTKRPVKWVFYTGRIAYVMSFEVGAVLEDAEWQAPEYCFTKDGGIPDLSDRHDESFIPRNVL</sequence>
<comment type="caution">
    <text evidence="1">The sequence shown here is derived from an EMBL/GenBank/DDBJ whole genome shotgun (WGS) entry which is preliminary data.</text>
</comment>
<dbReference type="InterPro" id="IPR038941">
    <property type="entry name" value="At4g14100-like"/>
</dbReference>